<reference evidence="2" key="1">
    <citation type="submission" date="2018-12" db="EMBL/GenBank/DDBJ databases">
        <title>Tengunoibacter tsumagoiensis gen. nov., sp. nov., Dictyobacter kobayashii sp. nov., D. alpinus sp. nov., and D. joshuensis sp. nov. and description of Dictyobacteraceae fam. nov. within the order Ktedonobacterales isolated from Tengu-no-mugimeshi.</title>
        <authorList>
            <person name="Wang C.M."/>
            <person name="Zheng Y."/>
            <person name="Sakai Y."/>
            <person name="Toyoda A."/>
            <person name="Minakuchi Y."/>
            <person name="Abe K."/>
            <person name="Yokota A."/>
            <person name="Yabe S."/>
        </authorList>
    </citation>
    <scope>NUCLEOTIDE SEQUENCE [LARGE SCALE GENOMIC DNA]</scope>
    <source>
        <strain evidence="2">Uno11</strain>
    </source>
</reference>
<evidence type="ECO:0000313" key="1">
    <source>
        <dbReference type="EMBL" id="GCE20904.1"/>
    </source>
</evidence>
<comment type="caution">
    <text evidence="1">The sequence shown here is derived from an EMBL/GenBank/DDBJ whole genome shotgun (WGS) entry which is preliminary data.</text>
</comment>
<dbReference type="Proteomes" id="UP000287188">
    <property type="component" value="Unassembled WGS sequence"/>
</dbReference>
<evidence type="ECO:0000313" key="2">
    <source>
        <dbReference type="Proteomes" id="UP000287188"/>
    </source>
</evidence>
<gene>
    <name evidence="1" type="ORF">KDK_47040</name>
</gene>
<accession>A0A402APD0</accession>
<proteinExistence type="predicted"/>
<keyword evidence="2" id="KW-1185">Reference proteome</keyword>
<dbReference type="AlphaFoldDB" id="A0A402APD0"/>
<dbReference type="RefSeq" id="WP_126552495.1">
    <property type="nucleotide sequence ID" value="NZ_BIFS01000001.1"/>
</dbReference>
<organism evidence="1 2">
    <name type="scientific">Dictyobacter kobayashii</name>
    <dbReference type="NCBI Taxonomy" id="2014872"/>
    <lineage>
        <taxon>Bacteria</taxon>
        <taxon>Bacillati</taxon>
        <taxon>Chloroflexota</taxon>
        <taxon>Ktedonobacteria</taxon>
        <taxon>Ktedonobacterales</taxon>
        <taxon>Dictyobacteraceae</taxon>
        <taxon>Dictyobacter</taxon>
    </lineage>
</organism>
<sequence length="121" mass="13737">MSEYEVSLTFSNEREAATSFILEPWGEIYRMEPHTKLTVCFCSLIPPSSPHTVEVEYGVNQITVYAWEGCTAALFQNGEELGTDIESRPRVPQGLETLKSMGFFHATMNDVLVEERQKDSR</sequence>
<protein>
    <submittedName>
        <fullName evidence="1">Uncharacterized protein</fullName>
    </submittedName>
</protein>
<name>A0A402APD0_9CHLR</name>
<dbReference type="EMBL" id="BIFS01000001">
    <property type="protein sequence ID" value="GCE20904.1"/>
    <property type="molecule type" value="Genomic_DNA"/>
</dbReference>